<organism evidence="6 7">
    <name type="scientific">Devosia insulae DS-56</name>
    <dbReference type="NCBI Taxonomy" id="1116389"/>
    <lineage>
        <taxon>Bacteria</taxon>
        <taxon>Pseudomonadati</taxon>
        <taxon>Pseudomonadota</taxon>
        <taxon>Alphaproteobacteria</taxon>
        <taxon>Hyphomicrobiales</taxon>
        <taxon>Devosiaceae</taxon>
        <taxon>Devosia</taxon>
    </lineage>
</organism>
<feature type="chain" id="PRO_5009190158" description="Outer membrane protein assembly factor BamE domain-containing protein" evidence="4">
    <location>
        <begin position="25"/>
        <end position="149"/>
    </location>
</feature>
<dbReference type="EMBL" id="LAJE02000377">
    <property type="protein sequence ID" value="OEO28435.1"/>
    <property type="molecule type" value="Genomic_DNA"/>
</dbReference>
<evidence type="ECO:0000256" key="2">
    <source>
        <dbReference type="ARBA" id="ARBA00023136"/>
    </source>
</evidence>
<evidence type="ECO:0000259" key="5">
    <source>
        <dbReference type="Pfam" id="PF04355"/>
    </source>
</evidence>
<proteinExistence type="predicted"/>
<protein>
    <recommendedName>
        <fullName evidence="5">Outer membrane protein assembly factor BamE domain-containing protein</fullName>
    </recommendedName>
</protein>
<dbReference type="PANTHER" id="PTHR37482:SF1">
    <property type="entry name" value="OUTER MEMBRANE PROTEIN ASSEMBLY FACTOR BAME"/>
    <property type="match status" value="1"/>
</dbReference>
<feature type="signal peptide" evidence="4">
    <location>
        <begin position="1"/>
        <end position="24"/>
    </location>
</feature>
<dbReference type="GO" id="GO:0043165">
    <property type="term" value="P:Gram-negative-bacterium-type cell outer membrane assembly"/>
    <property type="evidence" value="ECO:0007669"/>
    <property type="project" value="TreeGrafter"/>
</dbReference>
<dbReference type="RefSeq" id="WP_055878918.1">
    <property type="nucleotide sequence ID" value="NZ_LAJE02000377.1"/>
</dbReference>
<accession>A0A1E5XIM2</accession>
<reference evidence="6 7" key="1">
    <citation type="journal article" date="2015" name="Genome Announc.">
        <title>Genome Assemblies of Three Soil-Associated Devosia species: D. insulae, D. limi, and D. soli.</title>
        <authorList>
            <person name="Hassan Y.I."/>
            <person name="Lepp D."/>
            <person name="Zhou T."/>
        </authorList>
    </citation>
    <scope>NUCLEOTIDE SEQUENCE [LARGE SCALE GENOMIC DNA]</scope>
    <source>
        <strain evidence="6 7">DS-56</strain>
    </source>
</reference>
<dbReference type="InterPro" id="IPR007450">
    <property type="entry name" value="BamE_dom"/>
</dbReference>
<evidence type="ECO:0000256" key="3">
    <source>
        <dbReference type="ARBA" id="ARBA00023237"/>
    </source>
</evidence>
<evidence type="ECO:0000256" key="1">
    <source>
        <dbReference type="ARBA" id="ARBA00022729"/>
    </source>
</evidence>
<dbReference type="PROSITE" id="PS51257">
    <property type="entry name" value="PROKAR_LIPOPROTEIN"/>
    <property type="match status" value="1"/>
</dbReference>
<dbReference type="Pfam" id="PF04355">
    <property type="entry name" value="BamE"/>
    <property type="match status" value="1"/>
</dbReference>
<gene>
    <name evidence="6" type="ORF">VW23_004770</name>
</gene>
<name>A0A1E5XIM2_9HYPH</name>
<dbReference type="InterPro" id="IPR026592">
    <property type="entry name" value="BamE"/>
</dbReference>
<evidence type="ECO:0000313" key="6">
    <source>
        <dbReference type="EMBL" id="OEO28435.1"/>
    </source>
</evidence>
<keyword evidence="2" id="KW-0472">Membrane</keyword>
<dbReference type="GO" id="GO:0051205">
    <property type="term" value="P:protein insertion into membrane"/>
    <property type="evidence" value="ECO:0007669"/>
    <property type="project" value="TreeGrafter"/>
</dbReference>
<dbReference type="OrthoDB" id="9808313at2"/>
<dbReference type="Gene3D" id="3.30.1450.10">
    <property type="match status" value="1"/>
</dbReference>
<comment type="caution">
    <text evidence="6">The sequence shown here is derived from an EMBL/GenBank/DDBJ whole genome shotgun (WGS) entry which is preliminary data.</text>
</comment>
<keyword evidence="1 4" id="KW-0732">Signal</keyword>
<keyword evidence="3" id="KW-0998">Cell outer membrane</keyword>
<sequence>MPLRTVTSRLFPMTAAVLVSLSLAACGSGMSLTQSKARGYEISEDAVAQIRVGQSAALVTAVLGSPQVTNSFATETAWYYLGEKVQQTAFGMELSKERTLLVVYFDKKNKVVDTERLGVKDGKSFSIESRRTPSYGQDRTFLESIISSI</sequence>
<keyword evidence="7" id="KW-1185">Reference proteome</keyword>
<evidence type="ECO:0000256" key="4">
    <source>
        <dbReference type="SAM" id="SignalP"/>
    </source>
</evidence>
<dbReference type="GO" id="GO:1990063">
    <property type="term" value="C:Bam protein complex"/>
    <property type="evidence" value="ECO:0007669"/>
    <property type="project" value="TreeGrafter"/>
</dbReference>
<dbReference type="AlphaFoldDB" id="A0A1E5XIM2"/>
<dbReference type="GO" id="GO:0030674">
    <property type="term" value="F:protein-macromolecule adaptor activity"/>
    <property type="evidence" value="ECO:0007669"/>
    <property type="project" value="TreeGrafter"/>
</dbReference>
<dbReference type="InterPro" id="IPR037873">
    <property type="entry name" value="BamE-like"/>
</dbReference>
<evidence type="ECO:0000313" key="7">
    <source>
        <dbReference type="Proteomes" id="UP000095463"/>
    </source>
</evidence>
<dbReference type="Proteomes" id="UP000095463">
    <property type="component" value="Unassembled WGS sequence"/>
</dbReference>
<feature type="domain" description="Outer membrane protein assembly factor BamE" evidence="5">
    <location>
        <begin position="39"/>
        <end position="112"/>
    </location>
</feature>
<dbReference type="PANTHER" id="PTHR37482">
    <property type="entry name" value="OUTER MEMBRANE PROTEIN ASSEMBLY FACTOR BAME"/>
    <property type="match status" value="1"/>
</dbReference>